<dbReference type="AlphaFoldDB" id="A0A650ELG6"/>
<organism evidence="2">
    <name type="scientific">uncultured Elusimicrobia bacterium</name>
    <dbReference type="NCBI Taxonomy" id="699876"/>
    <lineage>
        <taxon>Bacteria</taxon>
        <taxon>Pseudomonadati</taxon>
        <taxon>Elusimicrobiota</taxon>
        <taxon>Elusimicrobia</taxon>
        <taxon>environmental samples</taxon>
    </lineage>
</organism>
<sequence length="301" mass="34949">MHDSLKEPTSFQKQIDILTERGLDISDEAYAISVLEHKNYYRLRAYSIEFEEQKDKFFKGTTFEQIEQLYNFDRLLRALCMQATATIEISLRTQFAYQSSHATNSPIPHENDSLFGGLFKGFESYAEFKKNKIHGMLLSSTERFILHHRYNYPNFPIIPIWAVVEVITFSTLVSLYNHINKSIQNRIRNTYKVPSVGILGNWLHLCCVVRNTCAHHSALWLKSFPNIILPKNKKANKRASLWEIVLVLYSLLGHISIKEAAAFKEHIITLIDETNTKLPCINLLAKMGFPNDWKEKFIPYC</sequence>
<evidence type="ECO:0000256" key="1">
    <source>
        <dbReference type="SAM" id="Phobius"/>
    </source>
</evidence>
<protein>
    <recommendedName>
        <fullName evidence="3">Abi family protein</fullName>
    </recommendedName>
</protein>
<name>A0A650ELG6_9BACT</name>
<dbReference type="InterPro" id="IPR011664">
    <property type="entry name" value="Abi_system_AbiD/AbiF-like"/>
</dbReference>
<keyword evidence="1" id="KW-1133">Transmembrane helix</keyword>
<dbReference type="EMBL" id="MN577571">
    <property type="protein sequence ID" value="QGT50657.1"/>
    <property type="molecule type" value="Genomic_DNA"/>
</dbReference>
<reference evidence="2" key="1">
    <citation type="journal article" date="2020" name="J. ISSAAS">
        <title>Lactobacilli and other gastrointestinal microbiota of Peromyscus leucopus, reservoir host for agents of Lyme disease and other zoonoses in North America.</title>
        <authorList>
            <person name="Milovic A."/>
            <person name="Bassam K."/>
            <person name="Shao H."/>
            <person name="Chatzistamou I."/>
            <person name="Tufts D.M."/>
            <person name="Diuk-Wasser M."/>
            <person name="Barbour A.G."/>
        </authorList>
    </citation>
    <scope>NUCLEOTIDE SEQUENCE</scope>
    <source>
        <strain evidence="2">LL30</strain>
    </source>
</reference>
<proteinExistence type="predicted"/>
<keyword evidence="1" id="KW-0472">Membrane</keyword>
<accession>A0A650ELG6</accession>
<keyword evidence="1" id="KW-0812">Transmembrane</keyword>
<dbReference type="Pfam" id="PF07751">
    <property type="entry name" value="Abi_2"/>
    <property type="match status" value="1"/>
</dbReference>
<evidence type="ECO:0008006" key="3">
    <source>
        <dbReference type="Google" id="ProtNLM"/>
    </source>
</evidence>
<evidence type="ECO:0000313" key="2">
    <source>
        <dbReference type="EMBL" id="QGT50657.1"/>
    </source>
</evidence>
<gene>
    <name evidence="2" type="ORF">Elusimicrob1349_1270</name>
</gene>
<feature type="transmembrane region" description="Helical" evidence="1">
    <location>
        <begin position="158"/>
        <end position="179"/>
    </location>
</feature>